<feature type="domain" description="Asparagine synthetase" evidence="1">
    <location>
        <begin position="141"/>
        <end position="197"/>
    </location>
</feature>
<dbReference type="SUPFAM" id="SSF52402">
    <property type="entry name" value="Adenine nucleotide alpha hydrolases-like"/>
    <property type="match status" value="1"/>
</dbReference>
<dbReference type="InterPro" id="IPR001962">
    <property type="entry name" value="Asn_synthase"/>
</dbReference>
<proteinExistence type="predicted"/>
<name>A0AAD6YMN6_9AGAR</name>
<dbReference type="EMBL" id="JARJCW010000005">
    <property type="protein sequence ID" value="KAJ7224127.1"/>
    <property type="molecule type" value="Genomic_DNA"/>
</dbReference>
<organism evidence="2 3">
    <name type="scientific">Mycena pura</name>
    <dbReference type="NCBI Taxonomy" id="153505"/>
    <lineage>
        <taxon>Eukaryota</taxon>
        <taxon>Fungi</taxon>
        <taxon>Dikarya</taxon>
        <taxon>Basidiomycota</taxon>
        <taxon>Agaricomycotina</taxon>
        <taxon>Agaricomycetes</taxon>
        <taxon>Agaricomycetidae</taxon>
        <taxon>Agaricales</taxon>
        <taxon>Marasmiineae</taxon>
        <taxon>Mycenaceae</taxon>
        <taxon>Mycena</taxon>
    </lineage>
</organism>
<sequence>MDENDPPRYVIIIGGRQEGLVDENRGTKSLQRTRIAETFAATKLFCVGKESGHGISCVQARTGEHKQKQWGGINKSGGVGRFCKHGCSRQGGTAWPAGWLLRHLSPVRPDSDTGILPVGPQVPVASSPMAPPTTLDKIALQIRELLLESVRLQLCSDVPLAIYLNGGIGSSCIAGIATQLLRETDPDAKLTMFTLARRRSVPRASGARWEVEVEEQWREACEAGGSAEETGRDGRLQVRGGQRGVPRRWGCVRWQSGGCVLGQVVRKAYMCAGSAAGLACPRMWAEGTVHGGTDVNEDGERALAGEVRE</sequence>
<comment type="caution">
    <text evidence="2">The sequence shown here is derived from an EMBL/GenBank/DDBJ whole genome shotgun (WGS) entry which is preliminary data.</text>
</comment>
<reference evidence="2" key="1">
    <citation type="submission" date="2023-03" db="EMBL/GenBank/DDBJ databases">
        <title>Massive genome expansion in bonnet fungi (Mycena s.s.) driven by repeated elements and novel gene families across ecological guilds.</title>
        <authorList>
            <consortium name="Lawrence Berkeley National Laboratory"/>
            <person name="Harder C.B."/>
            <person name="Miyauchi S."/>
            <person name="Viragh M."/>
            <person name="Kuo A."/>
            <person name="Thoen E."/>
            <person name="Andreopoulos B."/>
            <person name="Lu D."/>
            <person name="Skrede I."/>
            <person name="Drula E."/>
            <person name="Henrissat B."/>
            <person name="Morin E."/>
            <person name="Kohler A."/>
            <person name="Barry K."/>
            <person name="LaButti K."/>
            <person name="Morin E."/>
            <person name="Salamov A."/>
            <person name="Lipzen A."/>
            <person name="Mereny Z."/>
            <person name="Hegedus B."/>
            <person name="Baldrian P."/>
            <person name="Stursova M."/>
            <person name="Weitz H."/>
            <person name="Taylor A."/>
            <person name="Grigoriev I.V."/>
            <person name="Nagy L.G."/>
            <person name="Martin F."/>
            <person name="Kauserud H."/>
        </authorList>
    </citation>
    <scope>NUCLEOTIDE SEQUENCE</scope>
    <source>
        <strain evidence="2">9144</strain>
    </source>
</reference>
<dbReference type="Pfam" id="PF00733">
    <property type="entry name" value="Asn_synthase"/>
    <property type="match status" value="1"/>
</dbReference>
<dbReference type="Gene3D" id="3.40.50.620">
    <property type="entry name" value="HUPs"/>
    <property type="match status" value="1"/>
</dbReference>
<dbReference type="AlphaFoldDB" id="A0AAD6YMN6"/>
<gene>
    <name evidence="2" type="ORF">GGX14DRAFT_386921</name>
</gene>
<evidence type="ECO:0000313" key="3">
    <source>
        <dbReference type="Proteomes" id="UP001219525"/>
    </source>
</evidence>
<dbReference type="Proteomes" id="UP001219525">
    <property type="component" value="Unassembled WGS sequence"/>
</dbReference>
<accession>A0AAD6YMN6</accession>
<protein>
    <recommendedName>
        <fullName evidence="1">Asparagine synthetase domain-containing protein</fullName>
    </recommendedName>
</protein>
<keyword evidence="3" id="KW-1185">Reference proteome</keyword>
<evidence type="ECO:0000313" key="2">
    <source>
        <dbReference type="EMBL" id="KAJ7224127.1"/>
    </source>
</evidence>
<evidence type="ECO:0000259" key="1">
    <source>
        <dbReference type="Pfam" id="PF00733"/>
    </source>
</evidence>
<dbReference type="GO" id="GO:0004066">
    <property type="term" value="F:asparagine synthase (glutamine-hydrolyzing) activity"/>
    <property type="evidence" value="ECO:0007669"/>
    <property type="project" value="InterPro"/>
</dbReference>
<dbReference type="InterPro" id="IPR014729">
    <property type="entry name" value="Rossmann-like_a/b/a_fold"/>
</dbReference>
<dbReference type="GO" id="GO:0006529">
    <property type="term" value="P:asparagine biosynthetic process"/>
    <property type="evidence" value="ECO:0007669"/>
    <property type="project" value="InterPro"/>
</dbReference>